<evidence type="ECO:0000256" key="3">
    <source>
        <dbReference type="ARBA" id="ARBA00022729"/>
    </source>
</evidence>
<keyword evidence="4" id="KW-0574">Periplasm</keyword>
<dbReference type="Gene3D" id="2.120.10.30">
    <property type="entry name" value="TolB, C-terminal domain"/>
    <property type="match status" value="2"/>
</dbReference>
<proteinExistence type="inferred from homology"/>
<comment type="similarity">
    <text evidence="2">Belongs to the TolB family.</text>
</comment>
<dbReference type="HAMAP" id="MF_00671">
    <property type="entry name" value="TolB"/>
    <property type="match status" value="1"/>
</dbReference>
<evidence type="ECO:0000256" key="1">
    <source>
        <dbReference type="ARBA" id="ARBA00004418"/>
    </source>
</evidence>
<dbReference type="AlphaFoldDB" id="A0A2W5TE03"/>
<organism evidence="7 8">
    <name type="scientific">Archangium gephyra</name>
    <dbReference type="NCBI Taxonomy" id="48"/>
    <lineage>
        <taxon>Bacteria</taxon>
        <taxon>Pseudomonadati</taxon>
        <taxon>Myxococcota</taxon>
        <taxon>Myxococcia</taxon>
        <taxon>Myxococcales</taxon>
        <taxon>Cystobacterineae</taxon>
        <taxon>Archangiaceae</taxon>
        <taxon>Archangium</taxon>
    </lineage>
</organism>
<dbReference type="InterPro" id="IPR014167">
    <property type="entry name" value="Tol-Pal_TolB"/>
</dbReference>
<dbReference type="PANTHER" id="PTHR36842:SF1">
    <property type="entry name" value="PROTEIN TOLB"/>
    <property type="match status" value="1"/>
</dbReference>
<dbReference type="Pfam" id="PF07676">
    <property type="entry name" value="PD40"/>
    <property type="match status" value="4"/>
</dbReference>
<dbReference type="Proteomes" id="UP000249061">
    <property type="component" value="Unassembled WGS sequence"/>
</dbReference>
<evidence type="ECO:0000313" key="7">
    <source>
        <dbReference type="EMBL" id="PZR11423.1"/>
    </source>
</evidence>
<evidence type="ECO:0000313" key="8">
    <source>
        <dbReference type="Proteomes" id="UP000249061"/>
    </source>
</evidence>
<evidence type="ECO:0000259" key="6">
    <source>
        <dbReference type="Pfam" id="PF04052"/>
    </source>
</evidence>
<dbReference type="PANTHER" id="PTHR36842">
    <property type="entry name" value="PROTEIN TOLB HOMOLOG"/>
    <property type="match status" value="1"/>
</dbReference>
<reference evidence="7 8" key="1">
    <citation type="submission" date="2017-08" db="EMBL/GenBank/DDBJ databases">
        <title>Infants hospitalized years apart are colonized by the same room-sourced microbial strains.</title>
        <authorList>
            <person name="Brooks B."/>
            <person name="Olm M.R."/>
            <person name="Firek B.A."/>
            <person name="Baker R."/>
            <person name="Thomas B.C."/>
            <person name="Morowitz M.J."/>
            <person name="Banfield J.F."/>
        </authorList>
    </citation>
    <scope>NUCLEOTIDE SEQUENCE [LARGE SCALE GENOMIC DNA]</scope>
    <source>
        <strain evidence="7">S2_003_000_R2_14</strain>
    </source>
</reference>
<evidence type="ECO:0000256" key="2">
    <source>
        <dbReference type="ARBA" id="ARBA00009820"/>
    </source>
</evidence>
<accession>A0A2W5TE03</accession>
<dbReference type="GO" id="GO:0042597">
    <property type="term" value="C:periplasmic space"/>
    <property type="evidence" value="ECO:0007669"/>
    <property type="project" value="UniProtKB-SubCell"/>
</dbReference>
<keyword evidence="3 5" id="KW-0732">Signal</keyword>
<gene>
    <name evidence="7" type="ORF">DI536_17505</name>
</gene>
<dbReference type="GO" id="GO:0017038">
    <property type="term" value="P:protein import"/>
    <property type="evidence" value="ECO:0007669"/>
    <property type="project" value="InterPro"/>
</dbReference>
<dbReference type="SUPFAM" id="SSF69304">
    <property type="entry name" value="Tricorn protease N-terminal domain"/>
    <property type="match status" value="1"/>
</dbReference>
<dbReference type="InterPro" id="IPR011659">
    <property type="entry name" value="WD40"/>
</dbReference>
<feature type="chain" id="PRO_5039923554" evidence="5">
    <location>
        <begin position="22"/>
        <end position="427"/>
    </location>
</feature>
<feature type="domain" description="TolB N-terminal" evidence="6">
    <location>
        <begin position="25"/>
        <end position="130"/>
    </location>
</feature>
<feature type="signal peptide" evidence="5">
    <location>
        <begin position="1"/>
        <end position="21"/>
    </location>
</feature>
<sequence>MKSPMRNLLALLVVLPTVAFAQRAVIEISGANFRPMPLAVAVPQMQDEGAKTAAVEFDAALTFDFAACGLFQVLDRKSFLADPKEGVTASTIQFPRWTDIGAESLVKTQLSVDGANLRGDLRLFAVAAGREDLKVTESVPLKDARKLAHKLANAVYKFYTRETGPFETRIAFTRKSPGGRDVYVADWDGKNASRVTNGDVNVLPALIPGGGVAFTSYRSKKPFLFAARGGEPTQIIGKGSMVTGASFSPDGKRVAVSVSEGENAEIYVANADGSNLTKITDSKFFLNTSPTWSPDGKRIGFVSNRDGGPQIYVMNADGSGQKRLTFQGNYNTTPSWSPRGDLIAFTARDERNAFDLFTVNVETKKITRLTQDASGNEEPVFSPNGRLIMFTSTRDGGRGLYVMTFDGNNQIALPIDRGDLTTPDWAN</sequence>
<comment type="caution">
    <text evidence="7">The sequence shown here is derived from an EMBL/GenBank/DDBJ whole genome shotgun (WGS) entry which is preliminary data.</text>
</comment>
<evidence type="ECO:0000256" key="5">
    <source>
        <dbReference type="SAM" id="SignalP"/>
    </source>
</evidence>
<comment type="subcellular location">
    <subcellularLocation>
        <location evidence="1">Periplasm</location>
    </subcellularLocation>
</comment>
<dbReference type="SUPFAM" id="SSF52964">
    <property type="entry name" value="TolB, N-terminal domain"/>
    <property type="match status" value="1"/>
</dbReference>
<dbReference type="InterPro" id="IPR007195">
    <property type="entry name" value="TolB_N"/>
</dbReference>
<name>A0A2W5TE03_9BACT</name>
<dbReference type="EMBL" id="QFQP01000014">
    <property type="protein sequence ID" value="PZR11423.1"/>
    <property type="molecule type" value="Genomic_DNA"/>
</dbReference>
<dbReference type="InterPro" id="IPR011042">
    <property type="entry name" value="6-blade_b-propeller_TolB-like"/>
</dbReference>
<dbReference type="Pfam" id="PF04052">
    <property type="entry name" value="TolB_N"/>
    <property type="match status" value="1"/>
</dbReference>
<protein>
    <submittedName>
        <fullName evidence="7">Translocation protein TolB</fullName>
    </submittedName>
</protein>
<dbReference type="Gene3D" id="3.40.50.10070">
    <property type="entry name" value="TolB, N-terminal domain"/>
    <property type="match status" value="1"/>
</dbReference>
<evidence type="ECO:0000256" key="4">
    <source>
        <dbReference type="ARBA" id="ARBA00022764"/>
    </source>
</evidence>